<dbReference type="AlphaFoldDB" id="A0A444R304"/>
<accession>A0A444R304</accession>
<gene>
    <name evidence="2" type="ORF">EPS76_30950</name>
</gene>
<name>A0A444R304_ECOLX</name>
<feature type="non-terminal residue" evidence="2">
    <location>
        <position position="1"/>
    </location>
</feature>
<dbReference type="InterPro" id="IPR010610">
    <property type="entry name" value="EryCIII-like_C"/>
</dbReference>
<protein>
    <submittedName>
        <fullName evidence="2">Glycosyl transferase</fullName>
    </submittedName>
</protein>
<dbReference type="GO" id="GO:0016757">
    <property type="term" value="F:glycosyltransferase activity"/>
    <property type="evidence" value="ECO:0007669"/>
    <property type="project" value="UniProtKB-ARBA"/>
</dbReference>
<organism evidence="2 3">
    <name type="scientific">Escherichia coli</name>
    <dbReference type="NCBI Taxonomy" id="562"/>
    <lineage>
        <taxon>Bacteria</taxon>
        <taxon>Pseudomonadati</taxon>
        <taxon>Pseudomonadota</taxon>
        <taxon>Gammaproteobacteria</taxon>
        <taxon>Enterobacterales</taxon>
        <taxon>Enterobacteriaceae</taxon>
        <taxon>Escherichia</taxon>
    </lineage>
</organism>
<proteinExistence type="predicted"/>
<keyword evidence="2" id="KW-0808">Transferase</keyword>
<feature type="domain" description="Erythromycin biosynthesis protein CIII-like C-terminal" evidence="1">
    <location>
        <begin position="7"/>
        <end position="46"/>
    </location>
</feature>
<dbReference type="Pfam" id="PF06722">
    <property type="entry name" value="EryCIII-like_C"/>
    <property type="match status" value="1"/>
</dbReference>
<dbReference type="EMBL" id="SCJN01000801">
    <property type="protein sequence ID" value="RXC90723.1"/>
    <property type="molecule type" value="Genomic_DNA"/>
</dbReference>
<evidence type="ECO:0000313" key="2">
    <source>
        <dbReference type="EMBL" id="RXC90723.1"/>
    </source>
</evidence>
<dbReference type="RefSeq" id="WP_350354320.1">
    <property type="nucleotide sequence ID" value="NZ_VDLR01000354.1"/>
</dbReference>
<sequence>GDVGLSSNMINAFLNNRSLRKASEEVAAEMAAQPCPGEVAKSLITMVQKG</sequence>
<reference evidence="2 3" key="1">
    <citation type="submission" date="2019-01" db="EMBL/GenBank/DDBJ databases">
        <title>Genomic analysis of febrile catheter-associated UTI E. coli isolates.</title>
        <authorList>
            <person name="Potter R."/>
            <person name="Zou Z."/>
            <person name="Henderson J."/>
            <person name="Dantas G."/>
        </authorList>
    </citation>
    <scope>NUCLEOTIDE SEQUENCE [LARGE SCALE GENOMIC DNA]</scope>
    <source>
        <strain evidence="2 3">29_CAASB</strain>
    </source>
</reference>
<dbReference type="Proteomes" id="UP000288730">
    <property type="component" value="Unassembled WGS sequence"/>
</dbReference>
<evidence type="ECO:0000259" key="1">
    <source>
        <dbReference type="Pfam" id="PF06722"/>
    </source>
</evidence>
<evidence type="ECO:0000313" key="3">
    <source>
        <dbReference type="Proteomes" id="UP000288730"/>
    </source>
</evidence>
<comment type="caution">
    <text evidence="2">The sequence shown here is derived from an EMBL/GenBank/DDBJ whole genome shotgun (WGS) entry which is preliminary data.</text>
</comment>